<feature type="compositionally biased region" description="Polar residues" evidence="1">
    <location>
        <begin position="279"/>
        <end position="300"/>
    </location>
</feature>
<accession>A0A2H9T4J7</accession>
<feature type="compositionally biased region" description="Polar residues" evidence="1">
    <location>
        <begin position="249"/>
        <end position="265"/>
    </location>
</feature>
<feature type="compositionally biased region" description="Polar residues" evidence="1">
    <location>
        <begin position="307"/>
        <end position="324"/>
    </location>
</feature>
<dbReference type="EMBL" id="NSIT01000254">
    <property type="protein sequence ID" value="PJE78134.1"/>
    <property type="molecule type" value="Genomic_DNA"/>
</dbReference>
<protein>
    <submittedName>
        <fullName evidence="2">Uncharacterized protein</fullName>
    </submittedName>
</protein>
<feature type="region of interest" description="Disordered" evidence="1">
    <location>
        <begin position="248"/>
        <end position="335"/>
    </location>
</feature>
<dbReference type="AlphaFoldDB" id="A0A2H9T4J7"/>
<comment type="caution">
    <text evidence="2">The sequence shown here is derived from an EMBL/GenBank/DDBJ whole genome shotgun (WGS) entry which is preliminary data.</text>
</comment>
<dbReference type="Gene3D" id="3.30.70.1820">
    <property type="entry name" value="L1 transposable element, RRM domain"/>
    <property type="match status" value="1"/>
</dbReference>
<evidence type="ECO:0000313" key="2">
    <source>
        <dbReference type="EMBL" id="PJE78134.1"/>
    </source>
</evidence>
<organism evidence="2">
    <name type="scientific">invertebrate metagenome</name>
    <dbReference type="NCBI Taxonomy" id="1711999"/>
    <lineage>
        <taxon>unclassified sequences</taxon>
        <taxon>metagenomes</taxon>
        <taxon>organismal metagenomes</taxon>
    </lineage>
</organism>
<name>A0A2H9T4J7_9ZZZZ</name>
<reference evidence="2" key="1">
    <citation type="journal article" date="2017" name="Appl. Environ. Microbiol.">
        <title>Molecular characterization of an Endozoicomonas-like organism causing infection in king scallop Pecten maximus L.</title>
        <authorList>
            <person name="Cano I."/>
            <person name="van Aerle R."/>
            <person name="Ross S."/>
            <person name="Verner-Jeffreys D.W."/>
            <person name="Paley R.K."/>
            <person name="Rimmer G."/>
            <person name="Ryder D."/>
            <person name="Hooper P."/>
            <person name="Stone D."/>
            <person name="Feist S.W."/>
        </authorList>
    </citation>
    <scope>NUCLEOTIDE SEQUENCE</scope>
</reference>
<gene>
    <name evidence="2" type="ORF">CI610_02935</name>
</gene>
<sequence length="335" mass="38344">MVHFMTRIENRLKHIEEQVNKIDKVQHDLTLLLSRVRDIEDKFGALSCQTRDLEHSAEAIGQMFDSVKAQTDRHESDISVLKSQANRSDSVALSVELEKAYEERHELRSIVTDLQCRSMKANLVFNGLSENVREDTEALVRSFLYNELDIQDVEFGNVHRFGKRKQDRPRPIVARFLYQSQHSLVLSRSYLLRGTRYGVNEQFPSAVEEIRKKLYPVAKRLRRLNHKVKFVRDKMYVDGVLYTGEESVETTQGFSTADQPMSTRTHYSDRRDAKRRRQSSTPLSPAGSPASTSRQDNSVKSGKDGHNQTGTTRCQTTGVPISEQTSDETHVKSAD</sequence>
<evidence type="ECO:0000256" key="1">
    <source>
        <dbReference type="SAM" id="MobiDB-lite"/>
    </source>
</evidence>
<proteinExistence type="predicted"/>